<comment type="similarity">
    <text evidence="7">Belongs to the binding-protein-dependent transport system permease family.</text>
</comment>
<evidence type="ECO:0000256" key="2">
    <source>
        <dbReference type="ARBA" id="ARBA00022448"/>
    </source>
</evidence>
<comment type="subcellular location">
    <subcellularLocation>
        <location evidence="1 7">Cell membrane</location>
        <topology evidence="1 7">Multi-pass membrane protein</topology>
    </subcellularLocation>
</comment>
<accession>A0A8J6PZU7</accession>
<keyword evidence="6 7" id="KW-0472">Membrane</keyword>
<keyword evidence="10" id="KW-1185">Reference proteome</keyword>
<comment type="caution">
    <text evidence="9">The sequence shown here is derived from an EMBL/GenBank/DDBJ whole genome shotgun (WGS) entry which is preliminary data.</text>
</comment>
<dbReference type="GO" id="GO:0005886">
    <property type="term" value="C:plasma membrane"/>
    <property type="evidence" value="ECO:0007669"/>
    <property type="project" value="UniProtKB-SubCell"/>
</dbReference>
<evidence type="ECO:0000256" key="1">
    <source>
        <dbReference type="ARBA" id="ARBA00004651"/>
    </source>
</evidence>
<dbReference type="InterPro" id="IPR035906">
    <property type="entry name" value="MetI-like_sf"/>
</dbReference>
<evidence type="ECO:0000313" key="9">
    <source>
        <dbReference type="EMBL" id="MBD0417452.1"/>
    </source>
</evidence>
<dbReference type="InterPro" id="IPR000515">
    <property type="entry name" value="MetI-like"/>
</dbReference>
<proteinExistence type="inferred from homology"/>
<dbReference type="GO" id="GO:0055085">
    <property type="term" value="P:transmembrane transport"/>
    <property type="evidence" value="ECO:0007669"/>
    <property type="project" value="InterPro"/>
</dbReference>
<keyword evidence="5 7" id="KW-1133">Transmembrane helix</keyword>
<dbReference type="PANTHER" id="PTHR30151:SF20">
    <property type="entry name" value="ABC TRANSPORTER PERMEASE PROTEIN HI_0355-RELATED"/>
    <property type="match status" value="1"/>
</dbReference>
<evidence type="ECO:0000256" key="3">
    <source>
        <dbReference type="ARBA" id="ARBA00022475"/>
    </source>
</evidence>
<dbReference type="Proteomes" id="UP000643405">
    <property type="component" value="Unassembled WGS sequence"/>
</dbReference>
<reference evidence="9" key="1">
    <citation type="submission" date="2020-09" db="EMBL/GenBank/DDBJ databases">
        <title>Genome seq and assembly of Tianweitania sp.</title>
        <authorList>
            <person name="Chhetri G."/>
        </authorList>
    </citation>
    <scope>NUCLEOTIDE SEQUENCE</scope>
    <source>
        <strain evidence="9">Rool2</strain>
    </source>
</reference>
<keyword evidence="4 7" id="KW-0812">Transmembrane</keyword>
<dbReference type="Pfam" id="PF00528">
    <property type="entry name" value="BPD_transp_1"/>
    <property type="match status" value="1"/>
</dbReference>
<evidence type="ECO:0000313" key="10">
    <source>
        <dbReference type="Proteomes" id="UP000643405"/>
    </source>
</evidence>
<evidence type="ECO:0000256" key="5">
    <source>
        <dbReference type="ARBA" id="ARBA00022989"/>
    </source>
</evidence>
<evidence type="ECO:0000259" key="8">
    <source>
        <dbReference type="PROSITE" id="PS50928"/>
    </source>
</evidence>
<feature type="transmembrane region" description="Helical" evidence="7">
    <location>
        <begin position="100"/>
        <end position="125"/>
    </location>
</feature>
<dbReference type="RefSeq" id="WP_188166892.1">
    <property type="nucleotide sequence ID" value="NZ_JACVVX010000014.1"/>
</dbReference>
<feature type="transmembrane region" description="Helical" evidence="7">
    <location>
        <begin position="145"/>
        <end position="164"/>
    </location>
</feature>
<dbReference type="PANTHER" id="PTHR30151">
    <property type="entry name" value="ALKANE SULFONATE ABC TRANSPORTER-RELATED, MEMBRANE SUBUNIT"/>
    <property type="match status" value="1"/>
</dbReference>
<dbReference type="PROSITE" id="PS50928">
    <property type="entry name" value="ABC_TM1"/>
    <property type="match status" value="1"/>
</dbReference>
<dbReference type="SUPFAM" id="SSF161098">
    <property type="entry name" value="MetI-like"/>
    <property type="match status" value="1"/>
</dbReference>
<evidence type="ECO:0000256" key="4">
    <source>
        <dbReference type="ARBA" id="ARBA00022692"/>
    </source>
</evidence>
<protein>
    <submittedName>
        <fullName evidence="9">ABC transporter permease subunit</fullName>
    </submittedName>
</protein>
<feature type="transmembrane region" description="Helical" evidence="7">
    <location>
        <begin position="22"/>
        <end position="46"/>
    </location>
</feature>
<dbReference type="Gene3D" id="1.10.3720.10">
    <property type="entry name" value="MetI-like"/>
    <property type="match status" value="1"/>
</dbReference>
<feature type="transmembrane region" description="Helical" evidence="7">
    <location>
        <begin position="58"/>
        <end position="79"/>
    </location>
</feature>
<sequence>MAVAVGLWLGSSGFFRRAFEPYIHALASMPKIIFLPIIFLVFGLGIESKIAKSAMSTFFPVTISTIAGFLQIDQTLINVGRSFHLDRAKMIRLIYLPAMLRPLSVGLQLGVAMAIIGVLSAEIAYASVGLGARLIRYSDNFNVSSTYAVMIIIFAVTATVNHLFMRLQKPFLRHERSRQGEAAALTLTAARTPA</sequence>
<dbReference type="AlphaFoldDB" id="A0A8J6PZU7"/>
<dbReference type="EMBL" id="JACVVX010000014">
    <property type="protein sequence ID" value="MBD0417452.1"/>
    <property type="molecule type" value="Genomic_DNA"/>
</dbReference>
<name>A0A8J6PZU7_9HYPH</name>
<organism evidence="9 10">
    <name type="scientific">Oryzicola mucosus</name>
    <dbReference type="NCBI Taxonomy" id="2767425"/>
    <lineage>
        <taxon>Bacteria</taxon>
        <taxon>Pseudomonadati</taxon>
        <taxon>Pseudomonadota</taxon>
        <taxon>Alphaproteobacteria</taxon>
        <taxon>Hyphomicrobiales</taxon>
        <taxon>Phyllobacteriaceae</taxon>
        <taxon>Oryzicola</taxon>
    </lineage>
</organism>
<evidence type="ECO:0000256" key="6">
    <source>
        <dbReference type="ARBA" id="ARBA00023136"/>
    </source>
</evidence>
<evidence type="ECO:0000256" key="7">
    <source>
        <dbReference type="RuleBase" id="RU363032"/>
    </source>
</evidence>
<keyword evidence="3" id="KW-1003">Cell membrane</keyword>
<feature type="domain" description="ABC transmembrane type-1" evidence="8">
    <location>
        <begin position="1"/>
        <end position="164"/>
    </location>
</feature>
<gene>
    <name evidence="9" type="ORF">ICI42_22705</name>
</gene>
<keyword evidence="2 7" id="KW-0813">Transport</keyword>